<accession>A0A4Q8AJ59</accession>
<dbReference type="Gene3D" id="3.20.20.100">
    <property type="entry name" value="NADP-dependent oxidoreductase domain"/>
    <property type="match status" value="1"/>
</dbReference>
<dbReference type="CDD" id="cd19162">
    <property type="entry name" value="AKR_FDH"/>
    <property type="match status" value="1"/>
</dbReference>
<dbReference type="InterPro" id="IPR044477">
    <property type="entry name" value="FDH-like"/>
</dbReference>
<evidence type="ECO:0000259" key="1">
    <source>
        <dbReference type="Pfam" id="PF00248"/>
    </source>
</evidence>
<evidence type="ECO:0000313" key="3">
    <source>
        <dbReference type="Proteomes" id="UP000291483"/>
    </source>
</evidence>
<dbReference type="GO" id="GO:0016491">
    <property type="term" value="F:oxidoreductase activity"/>
    <property type="evidence" value="ECO:0007669"/>
    <property type="project" value="InterPro"/>
</dbReference>
<protein>
    <submittedName>
        <fullName evidence="2">D-threo-aldose 1-dehydrogenase</fullName>
    </submittedName>
</protein>
<evidence type="ECO:0000313" key="2">
    <source>
        <dbReference type="EMBL" id="RZU63845.1"/>
    </source>
</evidence>
<keyword evidence="3" id="KW-1185">Reference proteome</keyword>
<dbReference type="InterPro" id="IPR036812">
    <property type="entry name" value="NAD(P)_OxRdtase_dom_sf"/>
</dbReference>
<dbReference type="PANTHER" id="PTHR42686:SF1">
    <property type="entry name" value="GH17980P-RELATED"/>
    <property type="match status" value="1"/>
</dbReference>
<dbReference type="InterPro" id="IPR023210">
    <property type="entry name" value="NADP_OxRdtase_dom"/>
</dbReference>
<dbReference type="AlphaFoldDB" id="A0A4Q8AJ59"/>
<dbReference type="GO" id="GO:0005829">
    <property type="term" value="C:cytosol"/>
    <property type="evidence" value="ECO:0007669"/>
    <property type="project" value="TreeGrafter"/>
</dbReference>
<gene>
    <name evidence="2" type="ORF">EV379_0134</name>
</gene>
<feature type="domain" description="NADP-dependent oxidoreductase" evidence="1">
    <location>
        <begin position="26"/>
        <end position="306"/>
    </location>
</feature>
<dbReference type="PANTHER" id="PTHR42686">
    <property type="entry name" value="GH17980P-RELATED"/>
    <property type="match status" value="1"/>
</dbReference>
<proteinExistence type="predicted"/>
<dbReference type="EMBL" id="SHLC01000001">
    <property type="protein sequence ID" value="RZU63845.1"/>
    <property type="molecule type" value="Genomic_DNA"/>
</dbReference>
<organism evidence="2 3">
    <name type="scientific">Microterricola gilva</name>
    <dbReference type="NCBI Taxonomy" id="393267"/>
    <lineage>
        <taxon>Bacteria</taxon>
        <taxon>Bacillati</taxon>
        <taxon>Actinomycetota</taxon>
        <taxon>Actinomycetes</taxon>
        <taxon>Micrococcales</taxon>
        <taxon>Microbacteriaceae</taxon>
        <taxon>Microterricola</taxon>
    </lineage>
</organism>
<name>A0A4Q8AJ59_9MICO</name>
<dbReference type="SUPFAM" id="SSF51430">
    <property type="entry name" value="NAD(P)-linked oxidoreductase"/>
    <property type="match status" value="1"/>
</dbReference>
<comment type="caution">
    <text evidence="2">The sequence shown here is derived from an EMBL/GenBank/DDBJ whole genome shotgun (WGS) entry which is preliminary data.</text>
</comment>
<dbReference type="Proteomes" id="UP000291483">
    <property type="component" value="Unassembled WGS sequence"/>
</dbReference>
<dbReference type="InterPro" id="IPR020471">
    <property type="entry name" value="AKR"/>
</dbReference>
<dbReference type="Pfam" id="PF00248">
    <property type="entry name" value="Aldo_ket_red"/>
    <property type="match status" value="1"/>
</dbReference>
<reference evidence="2 3" key="1">
    <citation type="submission" date="2019-02" db="EMBL/GenBank/DDBJ databases">
        <title>Sequencing the genomes of 1000 actinobacteria strains.</title>
        <authorList>
            <person name="Klenk H.-P."/>
        </authorList>
    </citation>
    <scope>NUCLEOTIDE SEQUENCE [LARGE SCALE GENOMIC DNA]</scope>
    <source>
        <strain evidence="2 3">DSM 18319</strain>
    </source>
</reference>
<sequence>MPESRAAQPTMQTTTVGAAVPVSRFGLGTARLSNRADQAEATRVVAAAIERGVTYFDTAPFYEIGQAELAIGVALREIGDAPVTISTKVGRIVDPATGAWHYDFSRDGVLRSLDASFARLQRDHVDIVYVHDPDDHAAEASTGAIPALLQLRDEGVIGAVGVGMNQWQLPLEFVRNFDLDVLLIAGRYSLLDVSAADELFPVCIERGIGVVLGGVFNSGILADPSGQATFAYRPAAAEQLEMARRMQAIAVRHGFALADVAQAYSAAHPASTVVLIGVTDVAQLETNVAAWHRPIPDALWAELDAAGLLPRGGTLPQASGGGRL</sequence>